<proteinExistence type="predicted"/>
<dbReference type="EMBL" id="BPVZ01000040">
    <property type="protein sequence ID" value="GKV13953.1"/>
    <property type="molecule type" value="Genomic_DNA"/>
</dbReference>
<name>A0AAV5JRK4_9ROSI</name>
<reference evidence="1 2" key="1">
    <citation type="journal article" date="2021" name="Commun. Biol.">
        <title>The genome of Shorea leprosula (Dipterocarpaceae) highlights the ecological relevance of drought in aseasonal tropical rainforests.</title>
        <authorList>
            <person name="Ng K.K.S."/>
            <person name="Kobayashi M.J."/>
            <person name="Fawcett J.A."/>
            <person name="Hatakeyama M."/>
            <person name="Paape T."/>
            <person name="Ng C.H."/>
            <person name="Ang C.C."/>
            <person name="Tnah L.H."/>
            <person name="Lee C.T."/>
            <person name="Nishiyama T."/>
            <person name="Sese J."/>
            <person name="O'Brien M.J."/>
            <person name="Copetti D."/>
            <person name="Mohd Noor M.I."/>
            <person name="Ong R.C."/>
            <person name="Putra M."/>
            <person name="Sireger I.Z."/>
            <person name="Indrioko S."/>
            <person name="Kosugi Y."/>
            <person name="Izuno A."/>
            <person name="Isagi Y."/>
            <person name="Lee S.L."/>
            <person name="Shimizu K.K."/>
        </authorList>
    </citation>
    <scope>NUCLEOTIDE SEQUENCE [LARGE SCALE GENOMIC DNA]</scope>
    <source>
        <strain evidence="1">214</strain>
    </source>
</reference>
<evidence type="ECO:0000313" key="2">
    <source>
        <dbReference type="Proteomes" id="UP001054252"/>
    </source>
</evidence>
<comment type="caution">
    <text evidence="1">The sequence shown here is derived from an EMBL/GenBank/DDBJ whole genome shotgun (WGS) entry which is preliminary data.</text>
</comment>
<sequence length="66" mass="7644">MLEFFDLRRLLILYLGSIVYFSVQKDPKVRQSALKLLEHPFVNMYDDLDVDLSSYFTDVGSPLASL</sequence>
<evidence type="ECO:0000313" key="1">
    <source>
        <dbReference type="EMBL" id="GKV13953.1"/>
    </source>
</evidence>
<keyword evidence="2" id="KW-1185">Reference proteome</keyword>
<dbReference type="Proteomes" id="UP001054252">
    <property type="component" value="Unassembled WGS sequence"/>
</dbReference>
<accession>A0AAV5JRK4</accession>
<organism evidence="1 2">
    <name type="scientific">Rubroshorea leprosula</name>
    <dbReference type="NCBI Taxonomy" id="152421"/>
    <lineage>
        <taxon>Eukaryota</taxon>
        <taxon>Viridiplantae</taxon>
        <taxon>Streptophyta</taxon>
        <taxon>Embryophyta</taxon>
        <taxon>Tracheophyta</taxon>
        <taxon>Spermatophyta</taxon>
        <taxon>Magnoliopsida</taxon>
        <taxon>eudicotyledons</taxon>
        <taxon>Gunneridae</taxon>
        <taxon>Pentapetalae</taxon>
        <taxon>rosids</taxon>
        <taxon>malvids</taxon>
        <taxon>Malvales</taxon>
        <taxon>Dipterocarpaceae</taxon>
        <taxon>Rubroshorea</taxon>
    </lineage>
</organism>
<dbReference type="AlphaFoldDB" id="A0AAV5JRK4"/>
<protein>
    <submittedName>
        <fullName evidence="1">Uncharacterized protein</fullName>
    </submittedName>
</protein>
<gene>
    <name evidence="1" type="ORF">SLEP1_g24907</name>
</gene>